<organism evidence="1 2">
    <name type="scientific">Taeniopygia guttata</name>
    <name type="common">Zebra finch</name>
    <name type="synonym">Poephila guttata</name>
    <dbReference type="NCBI Taxonomy" id="59729"/>
    <lineage>
        <taxon>Eukaryota</taxon>
        <taxon>Metazoa</taxon>
        <taxon>Chordata</taxon>
        <taxon>Craniata</taxon>
        <taxon>Vertebrata</taxon>
        <taxon>Euteleostomi</taxon>
        <taxon>Archelosauria</taxon>
        <taxon>Archosauria</taxon>
        <taxon>Dinosauria</taxon>
        <taxon>Saurischia</taxon>
        <taxon>Theropoda</taxon>
        <taxon>Coelurosauria</taxon>
        <taxon>Aves</taxon>
        <taxon>Neognathae</taxon>
        <taxon>Neoaves</taxon>
        <taxon>Telluraves</taxon>
        <taxon>Australaves</taxon>
        <taxon>Passeriformes</taxon>
        <taxon>Passeroidea</taxon>
        <taxon>Estrildidae</taxon>
        <taxon>Estrildinae</taxon>
        <taxon>Taeniopygia</taxon>
    </lineage>
</organism>
<dbReference type="GO" id="GO:0005840">
    <property type="term" value="C:ribosome"/>
    <property type="evidence" value="ECO:0007669"/>
    <property type="project" value="InterPro"/>
</dbReference>
<reference evidence="1 2" key="1">
    <citation type="journal article" date="2010" name="Nature">
        <title>The genome of a songbird.</title>
        <authorList>
            <person name="Warren W.C."/>
            <person name="Clayton D.F."/>
            <person name="Ellegren H."/>
            <person name="Arnold A.P."/>
            <person name="Hillier L.W."/>
            <person name="Kunstner A."/>
            <person name="Searle S."/>
            <person name="White S."/>
            <person name="Vilella A.J."/>
            <person name="Fairley S."/>
            <person name="Heger A."/>
            <person name="Kong L."/>
            <person name="Ponting C.P."/>
            <person name="Jarvis E.D."/>
            <person name="Mello C.V."/>
            <person name="Minx P."/>
            <person name="Lovell P."/>
            <person name="Velho T.A."/>
            <person name="Ferris M."/>
            <person name="Balakrishnan C.N."/>
            <person name="Sinha S."/>
            <person name="Blatti C."/>
            <person name="London S.E."/>
            <person name="Li Y."/>
            <person name="Lin Y.C."/>
            <person name="George J."/>
            <person name="Sweedler J."/>
            <person name="Southey B."/>
            <person name="Gunaratne P."/>
            <person name="Watson M."/>
            <person name="Nam K."/>
            <person name="Backstrom N."/>
            <person name="Smeds L."/>
            <person name="Nabholz B."/>
            <person name="Itoh Y."/>
            <person name="Whitney O."/>
            <person name="Pfenning A.R."/>
            <person name="Howard J."/>
            <person name="Volker M."/>
            <person name="Skinner B.M."/>
            <person name="Griffin D.K."/>
            <person name="Ye L."/>
            <person name="McLaren W.M."/>
            <person name="Flicek P."/>
            <person name="Quesada V."/>
            <person name="Velasco G."/>
            <person name="Lopez-Otin C."/>
            <person name="Puente X.S."/>
            <person name="Olender T."/>
            <person name="Lancet D."/>
            <person name="Smit A.F."/>
            <person name="Hubley R."/>
            <person name="Konkel M.K."/>
            <person name="Walker J.A."/>
            <person name="Batzer M.A."/>
            <person name="Gu W."/>
            <person name="Pollock D.D."/>
            <person name="Chen L."/>
            <person name="Cheng Z."/>
            <person name="Eichler E.E."/>
            <person name="Stapley J."/>
            <person name="Slate J."/>
            <person name="Ekblom R."/>
            <person name="Birkhead T."/>
            <person name="Burke T."/>
            <person name="Burt D."/>
            <person name="Scharff C."/>
            <person name="Adam I."/>
            <person name="Richard H."/>
            <person name="Sultan M."/>
            <person name="Soldatov A."/>
            <person name="Lehrach H."/>
            <person name="Edwards S.V."/>
            <person name="Yang S.P."/>
            <person name="Li X."/>
            <person name="Graves T."/>
            <person name="Fulton L."/>
            <person name="Nelson J."/>
            <person name="Chinwalla A."/>
            <person name="Hou S."/>
            <person name="Mardis E.R."/>
            <person name="Wilson R.K."/>
        </authorList>
    </citation>
    <scope>NUCLEOTIDE SEQUENCE [LARGE SCALE GENOMIC DNA]</scope>
</reference>
<dbReference type="GO" id="GO:0003735">
    <property type="term" value="F:structural constituent of ribosome"/>
    <property type="evidence" value="ECO:0007669"/>
    <property type="project" value="InterPro"/>
</dbReference>
<dbReference type="GO" id="GO:0019843">
    <property type="term" value="F:rRNA binding"/>
    <property type="evidence" value="ECO:0007669"/>
    <property type="project" value="InterPro"/>
</dbReference>
<reference evidence="1" key="3">
    <citation type="submission" date="2025-09" db="UniProtKB">
        <authorList>
            <consortium name="Ensembl"/>
        </authorList>
    </citation>
    <scope>IDENTIFICATION</scope>
</reference>
<gene>
    <name evidence="1" type="primary">KLB</name>
</gene>
<dbReference type="Gene3D" id="3.90.930.12">
    <property type="entry name" value="Ribosomal protein L6, alpha-beta domain"/>
    <property type="match status" value="1"/>
</dbReference>
<proteinExistence type="predicted"/>
<dbReference type="GO" id="GO:0006412">
    <property type="term" value="P:translation"/>
    <property type="evidence" value="ECO:0007669"/>
    <property type="project" value="InterPro"/>
</dbReference>
<dbReference type="Ensembl" id="ENSTGUT00000035366.1">
    <property type="protein sequence ID" value="ENSTGUP00000029765.1"/>
    <property type="gene ID" value="ENSTGUG00000008897.2"/>
</dbReference>
<dbReference type="GeneTree" id="ENSGT00940000157489"/>
<keyword evidence="2" id="KW-1185">Reference proteome</keyword>
<dbReference type="InterPro" id="IPR036789">
    <property type="entry name" value="Ribosomal_uL6-like_a/b-dom_sf"/>
</dbReference>
<reference evidence="1" key="2">
    <citation type="submission" date="2025-08" db="UniProtKB">
        <authorList>
            <consortium name="Ensembl"/>
        </authorList>
    </citation>
    <scope>IDENTIFICATION</scope>
</reference>
<name>A0A674H4Q2_TAEGU</name>
<evidence type="ECO:0000313" key="2">
    <source>
        <dbReference type="Proteomes" id="UP000007754"/>
    </source>
</evidence>
<accession>A0A674H4Q2</accession>
<protein>
    <submittedName>
        <fullName evidence="1">Klotho beta</fullName>
    </submittedName>
</protein>
<sequence>VSKLVRLVLLGFRKYKLKSVMPHYSINKVLQDNGNKDQMRTFQTTKHRQKCRLQAAISMAQTQAQLDCLILHREDVQLVKNSRKLKQQRSSSRNKNMRGNLNAIYISKKITIRQASE</sequence>
<dbReference type="Proteomes" id="UP000007754">
    <property type="component" value="Chromosome 4"/>
</dbReference>
<evidence type="ECO:0000313" key="1">
    <source>
        <dbReference type="Ensembl" id="ENSTGUP00000029765.1"/>
    </source>
</evidence>
<dbReference type="AlphaFoldDB" id="A0A674H4Q2"/>